<name>A0A8S0TTA7_OLEEU</name>
<accession>A0A8S0TTA7</accession>
<dbReference type="EMBL" id="CACTIH010007292">
    <property type="protein sequence ID" value="CAA3008213.1"/>
    <property type="molecule type" value="Genomic_DNA"/>
</dbReference>
<dbReference type="Gramene" id="OE9A113557T1">
    <property type="protein sequence ID" value="OE9A113557C1"/>
    <property type="gene ID" value="OE9A113557"/>
</dbReference>
<evidence type="ECO:0000313" key="2">
    <source>
        <dbReference type="Proteomes" id="UP000594638"/>
    </source>
</evidence>
<dbReference type="PANTHER" id="PTHR34280:SF2">
    <property type="entry name" value="OS01G0920100 PROTEIN"/>
    <property type="match status" value="1"/>
</dbReference>
<dbReference type="AlphaFoldDB" id="A0A8S0TTA7"/>
<keyword evidence="2" id="KW-1185">Reference proteome</keyword>
<evidence type="ECO:0000313" key="1">
    <source>
        <dbReference type="EMBL" id="CAA3008213.1"/>
    </source>
</evidence>
<dbReference type="OrthoDB" id="1925325at2759"/>
<gene>
    <name evidence="1" type="ORF">OLEA9_A113557</name>
</gene>
<comment type="caution">
    <text evidence="1">The sequence shown here is derived from an EMBL/GenBank/DDBJ whole genome shotgun (WGS) entry which is preliminary data.</text>
</comment>
<proteinExistence type="predicted"/>
<dbReference type="InterPro" id="IPR038947">
    <property type="entry name" value="At3g27210-like"/>
</dbReference>
<dbReference type="PANTHER" id="PTHR34280">
    <property type="entry name" value="OS01G0920100 PROTEIN"/>
    <property type="match status" value="1"/>
</dbReference>
<dbReference type="Proteomes" id="UP000594638">
    <property type="component" value="Unassembled WGS sequence"/>
</dbReference>
<organism evidence="1 2">
    <name type="scientific">Olea europaea subsp. europaea</name>
    <dbReference type="NCBI Taxonomy" id="158383"/>
    <lineage>
        <taxon>Eukaryota</taxon>
        <taxon>Viridiplantae</taxon>
        <taxon>Streptophyta</taxon>
        <taxon>Embryophyta</taxon>
        <taxon>Tracheophyta</taxon>
        <taxon>Spermatophyta</taxon>
        <taxon>Magnoliopsida</taxon>
        <taxon>eudicotyledons</taxon>
        <taxon>Gunneridae</taxon>
        <taxon>Pentapetalae</taxon>
        <taxon>asterids</taxon>
        <taxon>lamiids</taxon>
        <taxon>Lamiales</taxon>
        <taxon>Oleaceae</taxon>
        <taxon>Oleeae</taxon>
        <taxon>Olea</taxon>
    </lineage>
</organism>
<protein>
    <submittedName>
        <fullName evidence="1">Uncharacterized protein</fullName>
    </submittedName>
</protein>
<reference evidence="1 2" key="1">
    <citation type="submission" date="2019-12" db="EMBL/GenBank/DDBJ databases">
        <authorList>
            <person name="Alioto T."/>
            <person name="Alioto T."/>
            <person name="Gomez Garrido J."/>
        </authorList>
    </citation>
    <scope>NUCLEOTIDE SEQUENCE [LARGE SCALE GENOMIC DNA]</scope>
</reference>
<sequence length="235" mass="25942">MGSCVSVHKDRESAVKPRLSFGSKKDKIVITGGDPMVADVALESKPTYIVRDFGSKEEAFFDSQLWLESDCEDDFSSVNGDFIPSQSSTPVHHCFSLENPVSVPVSSSADKKKKLSDLLKESLQVDHDSNEQNAAGNQDVDDAEVKAVVPSIVLPPKSAVVSPDVPGANFADNSERTLNGLFSPDDKSVKSCLPRLISSRSFSERKKRTNLSRIEMNWVRSFSTTYMRRTHSHNF</sequence>